<sequence length="185" mass="21244">MCVRIRDTIQKAIEEGRLIFEDKPKMKVDENHFHVAANYAELEYDVNVVEAAITNMAREEYVVEAVFSEVETVNHVIEKKSCYVQDAVPYIFDKAAAKAFERSDIKKNYDISEAKKEVANEEGPWKNQHGKKNTKFFDKKKKRPYQKKREYGEVVIKKEKPILLPTTFLSGSGLLATESFATGNC</sequence>
<dbReference type="EMBL" id="LXQA010062798">
    <property type="protein sequence ID" value="MCI06716.1"/>
    <property type="molecule type" value="Genomic_DNA"/>
</dbReference>
<accession>A0A392P648</accession>
<name>A0A392P648_9FABA</name>
<dbReference type="AlphaFoldDB" id="A0A392P648"/>
<reference evidence="1 2" key="1">
    <citation type="journal article" date="2018" name="Front. Plant Sci.">
        <title>Red Clover (Trifolium pratense) and Zigzag Clover (T. medium) - A Picture of Genomic Similarities and Differences.</title>
        <authorList>
            <person name="Dluhosova J."/>
            <person name="Istvanek J."/>
            <person name="Nedelnik J."/>
            <person name="Repkova J."/>
        </authorList>
    </citation>
    <scope>NUCLEOTIDE SEQUENCE [LARGE SCALE GENOMIC DNA]</scope>
    <source>
        <strain evidence="2">cv. 10/8</strain>
        <tissue evidence="1">Leaf</tissue>
    </source>
</reference>
<organism evidence="1 2">
    <name type="scientific">Trifolium medium</name>
    <dbReference type="NCBI Taxonomy" id="97028"/>
    <lineage>
        <taxon>Eukaryota</taxon>
        <taxon>Viridiplantae</taxon>
        <taxon>Streptophyta</taxon>
        <taxon>Embryophyta</taxon>
        <taxon>Tracheophyta</taxon>
        <taxon>Spermatophyta</taxon>
        <taxon>Magnoliopsida</taxon>
        <taxon>eudicotyledons</taxon>
        <taxon>Gunneridae</taxon>
        <taxon>Pentapetalae</taxon>
        <taxon>rosids</taxon>
        <taxon>fabids</taxon>
        <taxon>Fabales</taxon>
        <taxon>Fabaceae</taxon>
        <taxon>Papilionoideae</taxon>
        <taxon>50 kb inversion clade</taxon>
        <taxon>NPAAA clade</taxon>
        <taxon>Hologalegina</taxon>
        <taxon>IRL clade</taxon>
        <taxon>Trifolieae</taxon>
        <taxon>Trifolium</taxon>
    </lineage>
</organism>
<dbReference type="Proteomes" id="UP000265520">
    <property type="component" value="Unassembled WGS sequence"/>
</dbReference>
<keyword evidence="2" id="KW-1185">Reference proteome</keyword>
<protein>
    <submittedName>
        <fullName evidence="1">Uncharacterized protein</fullName>
    </submittedName>
</protein>
<comment type="caution">
    <text evidence="1">The sequence shown here is derived from an EMBL/GenBank/DDBJ whole genome shotgun (WGS) entry which is preliminary data.</text>
</comment>
<evidence type="ECO:0000313" key="2">
    <source>
        <dbReference type="Proteomes" id="UP000265520"/>
    </source>
</evidence>
<evidence type="ECO:0000313" key="1">
    <source>
        <dbReference type="EMBL" id="MCI06716.1"/>
    </source>
</evidence>
<proteinExistence type="predicted"/>